<reference evidence="2 3" key="1">
    <citation type="submission" date="2019-12" db="EMBL/GenBank/DDBJ databases">
        <title>Genomic-based taxomic classification of the family Erythrobacteraceae.</title>
        <authorList>
            <person name="Xu L."/>
        </authorList>
    </citation>
    <scope>NUCLEOTIDE SEQUENCE [LARGE SCALE GENOMIC DNA]</scope>
    <source>
        <strain evidence="2 3">KCTC 42453</strain>
    </source>
</reference>
<accession>A0A845B1D7</accession>
<comment type="caution">
    <text evidence="2">The sequence shown here is derived from an EMBL/GenBank/DDBJ whole genome shotgun (WGS) entry which is preliminary data.</text>
</comment>
<feature type="transmembrane region" description="Helical" evidence="1">
    <location>
        <begin position="79"/>
        <end position="97"/>
    </location>
</feature>
<gene>
    <name evidence="2" type="ORF">GRI65_02060</name>
</gene>
<evidence type="ECO:0000313" key="2">
    <source>
        <dbReference type="EMBL" id="MXP43237.1"/>
    </source>
</evidence>
<evidence type="ECO:0000313" key="3">
    <source>
        <dbReference type="Proteomes" id="UP000431922"/>
    </source>
</evidence>
<keyword evidence="1" id="KW-0812">Transmembrane</keyword>
<proteinExistence type="predicted"/>
<organism evidence="2 3">
    <name type="scientific">Allopontixanthobacter sediminis</name>
    <dbReference type="NCBI Taxonomy" id="1689985"/>
    <lineage>
        <taxon>Bacteria</taxon>
        <taxon>Pseudomonadati</taxon>
        <taxon>Pseudomonadota</taxon>
        <taxon>Alphaproteobacteria</taxon>
        <taxon>Sphingomonadales</taxon>
        <taxon>Erythrobacteraceae</taxon>
        <taxon>Allopontixanthobacter</taxon>
    </lineage>
</organism>
<dbReference type="EMBL" id="WTYL01000001">
    <property type="protein sequence ID" value="MXP43237.1"/>
    <property type="molecule type" value="Genomic_DNA"/>
</dbReference>
<dbReference type="AlphaFoldDB" id="A0A845B1D7"/>
<dbReference type="Pfam" id="PF07386">
    <property type="entry name" value="DUF1499"/>
    <property type="match status" value="1"/>
</dbReference>
<evidence type="ECO:0000256" key="1">
    <source>
        <dbReference type="SAM" id="Phobius"/>
    </source>
</evidence>
<feature type="transmembrane region" description="Helical" evidence="1">
    <location>
        <begin position="53"/>
        <end position="72"/>
    </location>
</feature>
<dbReference type="OrthoDB" id="1523552at2"/>
<dbReference type="InterPro" id="IPR010865">
    <property type="entry name" value="DUF1499"/>
</dbReference>
<sequence length="267" mass="28714">MKTQPTRSAKFASFALLLALALVLWFAVAAFGPKIGIIDWQTGLMTMTFTWGLYLIGLTAVIALIALVWTALKAPRNGWFKAAIALAIPAVFFAALASTKATGERVPPIYDITTNTANPPAYSEDTLALRSSVDANPLIDFQTPLGEMERWQVDRFSAVRDKTAAELIAEGYPQLKTVTLPVSPEVAAQRVADAMTEAGFTDVRSANGRVEGVAETFLYGFKDDVVARITPVGGGSEVDFRSTSRVGLSDLGENAKRIGKLLEAVKE</sequence>
<keyword evidence="3" id="KW-1185">Reference proteome</keyword>
<protein>
    <submittedName>
        <fullName evidence="2">DUF1499 domain-containing protein</fullName>
    </submittedName>
</protein>
<keyword evidence="1" id="KW-1133">Transmembrane helix</keyword>
<name>A0A845B1D7_9SPHN</name>
<dbReference type="Proteomes" id="UP000431922">
    <property type="component" value="Unassembled WGS sequence"/>
</dbReference>
<dbReference type="RefSeq" id="WP_160754866.1">
    <property type="nucleotide sequence ID" value="NZ_WTYL01000001.1"/>
</dbReference>
<keyword evidence="1" id="KW-0472">Membrane</keyword>